<dbReference type="InterPro" id="IPR005835">
    <property type="entry name" value="NTP_transferase_dom"/>
</dbReference>
<sequence>MVGRQSQAGSTAPQGKLSPVVPVILSGGAGSRLWPVSRKSFPKQFWALLGTSTLLQDTVLRGQTEGMTAPVVVCNGEHRFIIAEQLRDVAVQNARIILEPVGRNSAPAIAAAAFVVAEQDPDAVLWVMAADAAIEDVPKLHAALDLAVVAARAGYVVTFGMTPTRPETGYGYIEQGAAMSDVPGVYKVSRFVEKPDRHTAEAFLGQGGYLWNSGMFVVRAATFLSEIKRYEPDLYACVEEAVQKRQTDMDFERLDVESFSRAPDISVDYAVAERTDMAAVVPGSFGWSDVGSWDALWDLDKKDAQGNVAHGNVLLEDVSQSYVRTDGMLVAALGVDNLVIVATQDAVLVSCKDRAQDVKTLVQKLKNSKKPEAEMHRLTYRPWGHYEALTEGHRFQVKKIVVRPGQKLSLQKHYHRAEHWVVVEGTALVTRGDEQTLVRENESIYLPLGSLHRLENPGRIPVTLIEVQSGPYLGEDDIVRFEDIYSRTE</sequence>
<dbReference type="GO" id="GO:0009298">
    <property type="term" value="P:GDP-mannose biosynthetic process"/>
    <property type="evidence" value="ECO:0007669"/>
    <property type="project" value="TreeGrafter"/>
</dbReference>
<dbReference type="AlphaFoldDB" id="A0A252BV00"/>
<dbReference type="InterPro" id="IPR014710">
    <property type="entry name" value="RmlC-like_jellyroll"/>
</dbReference>
<feature type="domain" description="MannoseP isomerase/GMP-like beta-helix" evidence="11">
    <location>
        <begin position="312"/>
        <end position="365"/>
    </location>
</feature>
<gene>
    <name evidence="12" type="primary">cpsB</name>
    <name evidence="12" type="ORF">HK26_01290</name>
</gene>
<evidence type="ECO:0000313" key="12">
    <source>
        <dbReference type="EMBL" id="OUJ12652.1"/>
    </source>
</evidence>
<evidence type="ECO:0000256" key="7">
    <source>
        <dbReference type="ARBA" id="ARBA00047343"/>
    </source>
</evidence>
<evidence type="ECO:0000256" key="4">
    <source>
        <dbReference type="ARBA" id="ARBA00022695"/>
    </source>
</evidence>
<dbReference type="Proteomes" id="UP000194931">
    <property type="component" value="Unassembled WGS sequence"/>
</dbReference>
<dbReference type="eggNOG" id="COG0836">
    <property type="taxonomic scope" value="Bacteria"/>
</dbReference>
<keyword evidence="13" id="KW-1185">Reference proteome</keyword>
<dbReference type="InterPro" id="IPR006375">
    <property type="entry name" value="Man1P_GuaTrfase/Man6P_Isoase"/>
</dbReference>
<evidence type="ECO:0000256" key="1">
    <source>
        <dbReference type="ARBA" id="ARBA00006115"/>
    </source>
</evidence>
<dbReference type="GO" id="GO:0005525">
    <property type="term" value="F:GTP binding"/>
    <property type="evidence" value="ECO:0007669"/>
    <property type="project" value="UniProtKB-KW"/>
</dbReference>
<dbReference type="Gene3D" id="2.60.120.10">
    <property type="entry name" value="Jelly Rolls"/>
    <property type="match status" value="1"/>
</dbReference>
<proteinExistence type="inferred from homology"/>
<feature type="domain" description="Nucleotidyl transferase" evidence="9">
    <location>
        <begin position="22"/>
        <end position="305"/>
    </location>
</feature>
<evidence type="ECO:0000313" key="13">
    <source>
        <dbReference type="Proteomes" id="UP000194931"/>
    </source>
</evidence>
<dbReference type="EMBL" id="JOPJ01000011">
    <property type="protein sequence ID" value="OUJ12652.1"/>
    <property type="molecule type" value="Genomic_DNA"/>
</dbReference>
<keyword evidence="5" id="KW-0547">Nucleotide-binding</keyword>
<dbReference type="Pfam" id="PF00483">
    <property type="entry name" value="NTP_transferase"/>
    <property type="match status" value="1"/>
</dbReference>
<dbReference type="FunFam" id="2.60.120.10:FF:000032">
    <property type="entry name" value="Mannose-1-phosphate guanylyltransferase/mannose-6-phosphate isomerase"/>
    <property type="match status" value="1"/>
</dbReference>
<dbReference type="GO" id="GO:0000271">
    <property type="term" value="P:polysaccharide biosynthetic process"/>
    <property type="evidence" value="ECO:0007669"/>
    <property type="project" value="InterPro"/>
</dbReference>
<evidence type="ECO:0000259" key="10">
    <source>
        <dbReference type="Pfam" id="PF01050"/>
    </source>
</evidence>
<dbReference type="NCBIfam" id="TIGR01479">
    <property type="entry name" value="GMP_PMI"/>
    <property type="match status" value="1"/>
</dbReference>
<comment type="caution">
    <text evidence="12">The sequence shown here is derived from an EMBL/GenBank/DDBJ whole genome shotgun (WGS) entry which is preliminary data.</text>
</comment>
<reference evidence="13" key="1">
    <citation type="submission" date="2014-06" db="EMBL/GenBank/DDBJ databases">
        <authorList>
            <person name="Winans N.J."/>
            <person name="Newell P.D."/>
            <person name="Douglas A.E."/>
        </authorList>
    </citation>
    <scope>NUCLEOTIDE SEQUENCE [LARGE SCALE GENOMIC DNA]</scope>
</reference>
<dbReference type="PANTHER" id="PTHR46390:SF1">
    <property type="entry name" value="MANNOSE-1-PHOSPHATE GUANYLYLTRANSFERASE"/>
    <property type="match status" value="1"/>
</dbReference>
<dbReference type="GO" id="GO:0004475">
    <property type="term" value="F:mannose-1-phosphate guanylyltransferase (GTP) activity"/>
    <property type="evidence" value="ECO:0007669"/>
    <property type="project" value="UniProtKB-EC"/>
</dbReference>
<dbReference type="RefSeq" id="WP_086639152.1">
    <property type="nucleotide sequence ID" value="NZ_JOPJ01000011.1"/>
</dbReference>
<evidence type="ECO:0000256" key="5">
    <source>
        <dbReference type="ARBA" id="ARBA00022741"/>
    </source>
</evidence>
<keyword evidence="3 12" id="KW-0808">Transferase</keyword>
<evidence type="ECO:0000256" key="3">
    <source>
        <dbReference type="ARBA" id="ARBA00022679"/>
    </source>
</evidence>
<dbReference type="EC" id="2.7.7.13" evidence="2"/>
<dbReference type="eggNOG" id="COG0662">
    <property type="taxonomic scope" value="Bacteria"/>
</dbReference>
<evidence type="ECO:0000259" key="9">
    <source>
        <dbReference type="Pfam" id="PF00483"/>
    </source>
</evidence>
<dbReference type="STRING" id="1236501.GCA_000613865_01600"/>
<dbReference type="Gene3D" id="3.90.550.10">
    <property type="entry name" value="Spore Coat Polysaccharide Biosynthesis Protein SpsA, Chain A"/>
    <property type="match status" value="1"/>
</dbReference>
<protein>
    <recommendedName>
        <fullName evidence="2">mannose-1-phosphate guanylyltransferase</fullName>
        <ecNumber evidence="2">2.7.7.13</ecNumber>
    </recommendedName>
</protein>
<evidence type="ECO:0000259" key="11">
    <source>
        <dbReference type="Pfam" id="PF22640"/>
    </source>
</evidence>
<dbReference type="InterPro" id="IPR029044">
    <property type="entry name" value="Nucleotide-diphossugar_trans"/>
</dbReference>
<comment type="similarity">
    <text evidence="1 8">Belongs to the mannose-6-phosphate isomerase type 2 family.</text>
</comment>
<dbReference type="PANTHER" id="PTHR46390">
    <property type="entry name" value="MANNOSE-1-PHOSPHATE GUANYLYLTRANSFERASE"/>
    <property type="match status" value="1"/>
</dbReference>
<comment type="catalytic activity">
    <reaction evidence="7">
        <text>alpha-D-mannose 1-phosphate + GTP + H(+) = GDP-alpha-D-mannose + diphosphate</text>
        <dbReference type="Rhea" id="RHEA:15229"/>
        <dbReference type="ChEBI" id="CHEBI:15378"/>
        <dbReference type="ChEBI" id="CHEBI:33019"/>
        <dbReference type="ChEBI" id="CHEBI:37565"/>
        <dbReference type="ChEBI" id="CHEBI:57527"/>
        <dbReference type="ChEBI" id="CHEBI:58409"/>
        <dbReference type="EC" id="2.7.7.13"/>
    </reaction>
</comment>
<dbReference type="InterPro" id="IPR011051">
    <property type="entry name" value="RmlC_Cupin_sf"/>
</dbReference>
<dbReference type="InterPro" id="IPR051161">
    <property type="entry name" value="Mannose-6P_isomerase_type2"/>
</dbReference>
<accession>A0A252BV00</accession>
<evidence type="ECO:0000256" key="8">
    <source>
        <dbReference type="RuleBase" id="RU004190"/>
    </source>
</evidence>
<dbReference type="InterPro" id="IPR001538">
    <property type="entry name" value="Man6P_isomerase-2_C"/>
</dbReference>
<feature type="domain" description="Mannose-6-phosphate isomerase type II C-terminal" evidence="10">
    <location>
        <begin position="370"/>
        <end position="483"/>
    </location>
</feature>
<evidence type="ECO:0000256" key="6">
    <source>
        <dbReference type="ARBA" id="ARBA00023134"/>
    </source>
</evidence>
<dbReference type="Pfam" id="PF01050">
    <property type="entry name" value="MannoseP_isomer"/>
    <property type="match status" value="1"/>
</dbReference>
<dbReference type="InterPro" id="IPR049577">
    <property type="entry name" value="GMPP_N"/>
</dbReference>
<dbReference type="SUPFAM" id="SSF53448">
    <property type="entry name" value="Nucleotide-diphospho-sugar transferases"/>
    <property type="match status" value="1"/>
</dbReference>
<keyword evidence="4 12" id="KW-0548">Nucleotidyltransferase</keyword>
<dbReference type="CDD" id="cd02509">
    <property type="entry name" value="GDP-M1P_Guanylyltransferase"/>
    <property type="match status" value="1"/>
</dbReference>
<dbReference type="CDD" id="cd02213">
    <property type="entry name" value="cupin_PMI_typeII_C"/>
    <property type="match status" value="1"/>
</dbReference>
<name>A0A252BV00_9PROT</name>
<organism evidence="12 13">
    <name type="scientific">Acetobacter okinawensis</name>
    <dbReference type="NCBI Taxonomy" id="1076594"/>
    <lineage>
        <taxon>Bacteria</taxon>
        <taxon>Pseudomonadati</taxon>
        <taxon>Pseudomonadota</taxon>
        <taxon>Alphaproteobacteria</taxon>
        <taxon>Acetobacterales</taxon>
        <taxon>Acetobacteraceae</taxon>
        <taxon>Acetobacter</taxon>
    </lineage>
</organism>
<keyword evidence="6" id="KW-0342">GTP-binding</keyword>
<dbReference type="InterPro" id="IPR054566">
    <property type="entry name" value="ManC/GMP-like_b-helix"/>
</dbReference>
<evidence type="ECO:0000256" key="2">
    <source>
        <dbReference type="ARBA" id="ARBA00012387"/>
    </source>
</evidence>
<dbReference type="OrthoDB" id="9806359at2"/>
<dbReference type="SUPFAM" id="SSF51182">
    <property type="entry name" value="RmlC-like cupins"/>
    <property type="match status" value="1"/>
</dbReference>
<dbReference type="Pfam" id="PF22640">
    <property type="entry name" value="ManC_GMP_beta-helix"/>
    <property type="match status" value="1"/>
</dbReference>
<dbReference type="FunFam" id="3.90.550.10:FF:000046">
    <property type="entry name" value="Mannose-1-phosphate guanylyltransferase (GDP)"/>
    <property type="match status" value="1"/>
</dbReference>